<evidence type="ECO:0000256" key="2">
    <source>
        <dbReference type="ARBA" id="ARBA00023315"/>
    </source>
</evidence>
<dbReference type="EMBL" id="WMBF01000688">
    <property type="protein sequence ID" value="MBW5425974.1"/>
    <property type="molecule type" value="Genomic_DNA"/>
</dbReference>
<evidence type="ECO:0000313" key="5">
    <source>
        <dbReference type="EMBL" id="MBW5425974.1"/>
    </source>
</evidence>
<dbReference type="CDD" id="cd04301">
    <property type="entry name" value="NAT_SF"/>
    <property type="match status" value="1"/>
</dbReference>
<keyword evidence="1" id="KW-0808">Transferase</keyword>
<dbReference type="Proteomes" id="UP001197114">
    <property type="component" value="Unassembled WGS sequence"/>
</dbReference>
<gene>
    <name evidence="5" type="ORF">GKQ77_31180</name>
</gene>
<dbReference type="Pfam" id="PF00583">
    <property type="entry name" value="Acetyltransf_1"/>
    <property type="match status" value="1"/>
</dbReference>
<sequence length="183" mass="20691">MRRPEKQPEERPEAQHEEQREEQQDARQRDVRQAVEDDIPELVRLRASLFADLGGDYFNPSSAGDDWRHRLALVLKEQLTAESARILVVDGDEGLAACGIGTVEQWFPGPHNSSGRVGHVIGVVTDPAYRRRGHSRAIMRALLGWFGEREASRVDLYASPEGEPLYRALGFADHPDPALYWRP</sequence>
<keyword evidence="2" id="KW-0012">Acyltransferase</keyword>
<dbReference type="Gene3D" id="3.40.630.30">
    <property type="match status" value="1"/>
</dbReference>
<feature type="domain" description="N-acetyltransferase" evidence="4">
    <location>
        <begin position="29"/>
        <end position="183"/>
    </location>
</feature>
<protein>
    <submittedName>
        <fullName evidence="5">GNAT family N-acetyltransferase</fullName>
    </submittedName>
</protein>
<evidence type="ECO:0000313" key="6">
    <source>
        <dbReference type="Proteomes" id="UP001197114"/>
    </source>
</evidence>
<dbReference type="InterPro" id="IPR050832">
    <property type="entry name" value="Bact_Acetyltransf"/>
</dbReference>
<dbReference type="RefSeq" id="WP_219692509.1">
    <property type="nucleotide sequence ID" value="NZ_WMBF01000688.1"/>
</dbReference>
<proteinExistence type="predicted"/>
<evidence type="ECO:0000256" key="3">
    <source>
        <dbReference type="SAM" id="MobiDB-lite"/>
    </source>
</evidence>
<dbReference type="SUPFAM" id="SSF55729">
    <property type="entry name" value="Acyl-CoA N-acyltransferases (Nat)"/>
    <property type="match status" value="1"/>
</dbReference>
<dbReference type="InterPro" id="IPR000182">
    <property type="entry name" value="GNAT_dom"/>
</dbReference>
<evidence type="ECO:0000256" key="1">
    <source>
        <dbReference type="ARBA" id="ARBA00022679"/>
    </source>
</evidence>
<dbReference type="InterPro" id="IPR016181">
    <property type="entry name" value="Acyl_CoA_acyltransferase"/>
</dbReference>
<keyword evidence="6" id="KW-1185">Reference proteome</keyword>
<dbReference type="PANTHER" id="PTHR43877">
    <property type="entry name" value="AMINOALKYLPHOSPHONATE N-ACETYLTRANSFERASE-RELATED-RELATED"/>
    <property type="match status" value="1"/>
</dbReference>
<name>A0ABS6YWZ2_9ACTN</name>
<feature type="region of interest" description="Disordered" evidence="3">
    <location>
        <begin position="1"/>
        <end position="34"/>
    </location>
</feature>
<accession>A0ABS6YWZ2</accession>
<evidence type="ECO:0000259" key="4">
    <source>
        <dbReference type="PROSITE" id="PS51186"/>
    </source>
</evidence>
<organism evidence="5 6">
    <name type="scientific">Streptomyces anatolicus</name>
    <dbReference type="NCBI Taxonomy" id="2675858"/>
    <lineage>
        <taxon>Bacteria</taxon>
        <taxon>Bacillati</taxon>
        <taxon>Actinomycetota</taxon>
        <taxon>Actinomycetes</taxon>
        <taxon>Kitasatosporales</taxon>
        <taxon>Streptomycetaceae</taxon>
        <taxon>Streptomyces</taxon>
    </lineage>
</organism>
<comment type="caution">
    <text evidence="5">The sequence shown here is derived from an EMBL/GenBank/DDBJ whole genome shotgun (WGS) entry which is preliminary data.</text>
</comment>
<dbReference type="PROSITE" id="PS51186">
    <property type="entry name" value="GNAT"/>
    <property type="match status" value="1"/>
</dbReference>
<reference evidence="5 6" key="1">
    <citation type="submission" date="2019-11" db="EMBL/GenBank/DDBJ databases">
        <authorList>
            <person name="Ay H."/>
        </authorList>
    </citation>
    <scope>NUCLEOTIDE SEQUENCE [LARGE SCALE GENOMIC DNA]</scope>
    <source>
        <strain evidence="5 6">BG9H</strain>
    </source>
</reference>